<feature type="transmembrane region" description="Helical" evidence="2">
    <location>
        <begin position="378"/>
        <end position="404"/>
    </location>
</feature>
<dbReference type="EMBL" id="JABMIG020000027">
    <property type="protein sequence ID" value="KAL3801339.1"/>
    <property type="molecule type" value="Genomic_DNA"/>
</dbReference>
<accession>A0ABD3QLN5</accession>
<organism evidence="3 4">
    <name type="scientific">Cyclotella cryptica</name>
    <dbReference type="NCBI Taxonomy" id="29204"/>
    <lineage>
        <taxon>Eukaryota</taxon>
        <taxon>Sar</taxon>
        <taxon>Stramenopiles</taxon>
        <taxon>Ochrophyta</taxon>
        <taxon>Bacillariophyta</taxon>
        <taxon>Coscinodiscophyceae</taxon>
        <taxon>Thalassiosirophycidae</taxon>
        <taxon>Stephanodiscales</taxon>
        <taxon>Stephanodiscaceae</taxon>
        <taxon>Cyclotella</taxon>
    </lineage>
</organism>
<name>A0ABD3QLN5_9STRA</name>
<dbReference type="Proteomes" id="UP001516023">
    <property type="component" value="Unassembled WGS sequence"/>
</dbReference>
<feature type="transmembrane region" description="Helical" evidence="2">
    <location>
        <begin position="119"/>
        <end position="137"/>
    </location>
</feature>
<reference evidence="3 4" key="1">
    <citation type="journal article" date="2020" name="G3 (Bethesda)">
        <title>Improved Reference Genome for Cyclotella cryptica CCMP332, a Model for Cell Wall Morphogenesis, Salinity Adaptation, and Lipid Production in Diatoms (Bacillariophyta).</title>
        <authorList>
            <person name="Roberts W.R."/>
            <person name="Downey K.M."/>
            <person name="Ruck E.C."/>
            <person name="Traller J.C."/>
            <person name="Alverson A.J."/>
        </authorList>
    </citation>
    <scope>NUCLEOTIDE SEQUENCE [LARGE SCALE GENOMIC DNA]</scope>
    <source>
        <strain evidence="3 4">CCMP332</strain>
    </source>
</reference>
<feature type="transmembrane region" description="Helical" evidence="2">
    <location>
        <begin position="183"/>
        <end position="204"/>
    </location>
</feature>
<keyword evidence="2" id="KW-1133">Transmembrane helix</keyword>
<dbReference type="Pfam" id="PF13593">
    <property type="entry name" value="SBF_like"/>
    <property type="match status" value="1"/>
</dbReference>
<feature type="transmembrane region" description="Helical" evidence="2">
    <location>
        <begin position="149"/>
        <end position="171"/>
    </location>
</feature>
<evidence type="ECO:0000313" key="3">
    <source>
        <dbReference type="EMBL" id="KAL3801339.1"/>
    </source>
</evidence>
<gene>
    <name evidence="3" type="ORF">HJC23_006949</name>
</gene>
<dbReference type="Gene3D" id="1.20.1530.20">
    <property type="match status" value="1"/>
</dbReference>
<feature type="transmembrane region" description="Helical" evidence="2">
    <location>
        <begin position="318"/>
        <end position="338"/>
    </location>
</feature>
<keyword evidence="2" id="KW-0472">Membrane</keyword>
<evidence type="ECO:0000256" key="2">
    <source>
        <dbReference type="SAM" id="Phobius"/>
    </source>
</evidence>
<keyword evidence="2" id="KW-0812">Transmembrane</keyword>
<protein>
    <submittedName>
        <fullName evidence="3">Uncharacterized protein</fullName>
    </submittedName>
</protein>
<feature type="compositionally biased region" description="Polar residues" evidence="1">
    <location>
        <begin position="442"/>
        <end position="454"/>
    </location>
</feature>
<comment type="caution">
    <text evidence="3">The sequence shown here is derived from an EMBL/GenBank/DDBJ whole genome shotgun (WGS) entry which is preliminary data.</text>
</comment>
<sequence length="454" mass="50305">MSFPTHFAASKLQQRLVTSTSKNHTTMSPQLESQASALDFALTVHPVRREGPADEEEGGHDAALPTTSPQNDHVPFYRRSWKRWCAFYSTNSFLILVICAILLAYAYPPLGAVYLAPQITATWIAVMFIFILAGMGIKTEEFSKAFTRLYFNLFVNVFNFGVVSSVVFGFSRFMLHVNALPQSLADGMTICASLPVTVNMVQVLTKSAGGDEAAAIFNAAFGNLVGVFLSPALILLYLGVTAEIDLGDVFYKLGLRVVLPIAIGQLLQNFVPPAKAFVKRYKKYFKQMQEWCLVFIVYTVFCKTFLEGSDASTGDIFLMIALQFVMLCFVMVLAWLLLRVLFRKEPKLQAMGLFGCTQKTVAMGVPLINAIYESNPLVGLYTLPLLIWHPMQLLLGTAVAPYIADYVKRKEEILGLNQINEEDEAESEKQNEAVEMEDTSAIGDTSVANDITNP</sequence>
<proteinExistence type="predicted"/>
<evidence type="ECO:0000313" key="4">
    <source>
        <dbReference type="Proteomes" id="UP001516023"/>
    </source>
</evidence>
<feature type="transmembrane region" description="Helical" evidence="2">
    <location>
        <begin position="249"/>
        <end position="267"/>
    </location>
</feature>
<dbReference type="FunFam" id="1.20.1530.20:FF:000055">
    <property type="entry name" value="Predicted protein"/>
    <property type="match status" value="1"/>
</dbReference>
<feature type="transmembrane region" description="Helical" evidence="2">
    <location>
        <begin position="288"/>
        <end position="306"/>
    </location>
</feature>
<dbReference type="InterPro" id="IPR016833">
    <property type="entry name" value="Put_Na-Bile_cotransptr"/>
</dbReference>
<feature type="region of interest" description="Disordered" evidence="1">
    <location>
        <begin position="420"/>
        <end position="454"/>
    </location>
</feature>
<dbReference type="AlphaFoldDB" id="A0ABD3QLN5"/>
<feature type="transmembrane region" description="Helical" evidence="2">
    <location>
        <begin position="85"/>
        <end position="107"/>
    </location>
</feature>
<evidence type="ECO:0000256" key="1">
    <source>
        <dbReference type="SAM" id="MobiDB-lite"/>
    </source>
</evidence>
<dbReference type="InterPro" id="IPR038770">
    <property type="entry name" value="Na+/solute_symporter_sf"/>
</dbReference>
<dbReference type="PANTHER" id="PTHR18640:SF5">
    <property type="entry name" value="SODIUM_BILE ACID COTRANSPORTER 7"/>
    <property type="match status" value="1"/>
</dbReference>
<keyword evidence="4" id="KW-1185">Reference proteome</keyword>
<feature type="transmembrane region" description="Helical" evidence="2">
    <location>
        <begin position="216"/>
        <end position="237"/>
    </location>
</feature>
<feature type="transmembrane region" description="Helical" evidence="2">
    <location>
        <begin position="350"/>
        <end position="372"/>
    </location>
</feature>
<dbReference type="PANTHER" id="PTHR18640">
    <property type="entry name" value="SOLUTE CARRIER FAMILY 10 MEMBER 7"/>
    <property type="match status" value="1"/>
</dbReference>